<dbReference type="PROSITE" id="PS00122">
    <property type="entry name" value="CARBOXYLESTERASE_B_1"/>
    <property type="match status" value="1"/>
</dbReference>
<gene>
    <name evidence="5" type="ORF">G7Z17_g5762</name>
</gene>
<dbReference type="InterPro" id="IPR029058">
    <property type="entry name" value="AB_hydrolase_fold"/>
</dbReference>
<proteinExistence type="inferred from homology"/>
<keyword evidence="2 3" id="KW-0378">Hydrolase</keyword>
<keyword evidence="6" id="KW-1185">Reference proteome</keyword>
<evidence type="ECO:0000259" key="4">
    <source>
        <dbReference type="Pfam" id="PF00135"/>
    </source>
</evidence>
<dbReference type="Pfam" id="PF00135">
    <property type="entry name" value="COesterase"/>
    <property type="match status" value="1"/>
</dbReference>
<evidence type="ECO:0000256" key="1">
    <source>
        <dbReference type="ARBA" id="ARBA00005964"/>
    </source>
</evidence>
<dbReference type="Proteomes" id="UP000722485">
    <property type="component" value="Unassembled WGS sequence"/>
</dbReference>
<dbReference type="InterPro" id="IPR050654">
    <property type="entry name" value="AChE-related_enzymes"/>
</dbReference>
<dbReference type="GO" id="GO:0052689">
    <property type="term" value="F:carboxylic ester hydrolase activity"/>
    <property type="evidence" value="ECO:0007669"/>
    <property type="project" value="TreeGrafter"/>
</dbReference>
<sequence length="519" mass="56252">MKLLTAASRLALPILAVAKDDNYPTHVPAAALESGPIVGVSVELLDSISPVNRFLGIPYASRPERFSRAKKPKPWTKPLEATEFGPSCTQLFTNNELSPGVEILQGFFDNGPPESEDCLYMNAFAPTSPQPPEGRPVVLFIHGGVFGFPNSPDIPVENTNLGLYDQQLAIEWVQANARAFGGDPGKVTIWGESAGSMSVDVHLNAYRNVHPPPFRGAIMFSGQVSVGLLGATANSQEQRSWDAVAQAVGCNSTDDQLSCMRQVSASDLIDAMSATQVTFTPVTDNVTVPRGRAQRWREGKIAKVPVLTGTIAQEGRALVNRHINMSLFLDSYLTEPLVTKEQRGAILDVYRADPALETNFDVAAAIYTDYFWQCPQGILANMSASIDNPAWRFYFNASLISLFPKELAWLGKFHGSDVSLLFSTPTFEGDAGGVPLTPQLYTFGNYLRGVVGRFVKNPRGGPGWPAVGSRYAPFDVANLGDVGSEVTVAGPTMVDQRVLDARCGLYEAIYPVLEKYVLS</sequence>
<name>A0A9P5L8T3_9HYPO</name>
<feature type="chain" id="PRO_5040535427" description="Carboxylic ester hydrolase" evidence="3">
    <location>
        <begin position="19"/>
        <end position="519"/>
    </location>
</feature>
<accession>A0A9P5L8T3</accession>
<keyword evidence="3" id="KW-0732">Signal</keyword>
<dbReference type="InterPro" id="IPR002018">
    <property type="entry name" value="CarbesteraseB"/>
</dbReference>
<evidence type="ECO:0000313" key="5">
    <source>
        <dbReference type="EMBL" id="KAF7550363.1"/>
    </source>
</evidence>
<dbReference type="EC" id="3.1.1.-" evidence="3"/>
<dbReference type="PANTHER" id="PTHR43918">
    <property type="entry name" value="ACETYLCHOLINESTERASE"/>
    <property type="match status" value="1"/>
</dbReference>
<evidence type="ECO:0000256" key="2">
    <source>
        <dbReference type="ARBA" id="ARBA00022801"/>
    </source>
</evidence>
<evidence type="ECO:0000313" key="6">
    <source>
        <dbReference type="Proteomes" id="UP000722485"/>
    </source>
</evidence>
<comment type="similarity">
    <text evidence="1 3">Belongs to the type-B carboxylesterase/lipase family.</text>
</comment>
<dbReference type="AlphaFoldDB" id="A0A9P5L8T3"/>
<dbReference type="OrthoDB" id="408631at2759"/>
<dbReference type="PANTHER" id="PTHR43918:SF4">
    <property type="entry name" value="CARBOXYLIC ESTER HYDROLASE"/>
    <property type="match status" value="1"/>
</dbReference>
<organism evidence="5 6">
    <name type="scientific">Cylindrodendrum hubeiense</name>
    <dbReference type="NCBI Taxonomy" id="595255"/>
    <lineage>
        <taxon>Eukaryota</taxon>
        <taxon>Fungi</taxon>
        <taxon>Dikarya</taxon>
        <taxon>Ascomycota</taxon>
        <taxon>Pezizomycotina</taxon>
        <taxon>Sordariomycetes</taxon>
        <taxon>Hypocreomycetidae</taxon>
        <taxon>Hypocreales</taxon>
        <taxon>Nectriaceae</taxon>
        <taxon>Cylindrodendrum</taxon>
    </lineage>
</organism>
<feature type="domain" description="Carboxylesterase type B" evidence="4">
    <location>
        <begin position="144"/>
        <end position="431"/>
    </location>
</feature>
<dbReference type="EMBL" id="JAANBB010000100">
    <property type="protein sequence ID" value="KAF7550363.1"/>
    <property type="molecule type" value="Genomic_DNA"/>
</dbReference>
<reference evidence="5" key="1">
    <citation type="submission" date="2020-03" db="EMBL/GenBank/DDBJ databases">
        <title>Draft Genome Sequence of Cylindrodendrum hubeiense.</title>
        <authorList>
            <person name="Buettner E."/>
            <person name="Kellner H."/>
        </authorList>
    </citation>
    <scope>NUCLEOTIDE SEQUENCE</scope>
    <source>
        <strain evidence="5">IHI 201604</strain>
    </source>
</reference>
<feature type="signal peptide" evidence="3">
    <location>
        <begin position="1"/>
        <end position="18"/>
    </location>
</feature>
<dbReference type="Gene3D" id="3.40.50.1820">
    <property type="entry name" value="alpha/beta hydrolase"/>
    <property type="match status" value="2"/>
</dbReference>
<protein>
    <recommendedName>
        <fullName evidence="3">Carboxylic ester hydrolase</fullName>
        <ecNumber evidence="3">3.1.1.-</ecNumber>
    </recommendedName>
</protein>
<dbReference type="SUPFAM" id="SSF53474">
    <property type="entry name" value="alpha/beta-Hydrolases"/>
    <property type="match status" value="1"/>
</dbReference>
<dbReference type="InterPro" id="IPR019826">
    <property type="entry name" value="Carboxylesterase_B_AS"/>
</dbReference>
<comment type="caution">
    <text evidence="5">The sequence shown here is derived from an EMBL/GenBank/DDBJ whole genome shotgun (WGS) entry which is preliminary data.</text>
</comment>
<evidence type="ECO:0000256" key="3">
    <source>
        <dbReference type="RuleBase" id="RU361235"/>
    </source>
</evidence>